<dbReference type="SMART" id="SM00487">
    <property type="entry name" value="DEXDc"/>
    <property type="match status" value="1"/>
</dbReference>
<keyword evidence="4" id="KW-0347">Helicase</keyword>
<evidence type="ECO:0000256" key="8">
    <source>
        <dbReference type="ARBA" id="ARBA00023235"/>
    </source>
</evidence>
<evidence type="ECO:0000256" key="1">
    <source>
        <dbReference type="ARBA" id="ARBA00022741"/>
    </source>
</evidence>
<feature type="region of interest" description="Disordered" evidence="9">
    <location>
        <begin position="1665"/>
        <end position="1707"/>
    </location>
</feature>
<gene>
    <name evidence="12" type="ORF">HMPREF9719_01061</name>
</gene>
<dbReference type="InterPro" id="IPR052511">
    <property type="entry name" value="ATP-dep_Helicase"/>
</dbReference>
<dbReference type="InterPro" id="IPR014001">
    <property type="entry name" value="Helicase_ATP-bd"/>
</dbReference>
<evidence type="ECO:0000259" key="10">
    <source>
        <dbReference type="PROSITE" id="PS51192"/>
    </source>
</evidence>
<evidence type="ECO:0000259" key="11">
    <source>
        <dbReference type="PROSITE" id="PS51194"/>
    </source>
</evidence>
<evidence type="ECO:0000313" key="13">
    <source>
        <dbReference type="Proteomes" id="UP000006078"/>
    </source>
</evidence>
<evidence type="ECO:0000256" key="2">
    <source>
        <dbReference type="ARBA" id="ARBA00022763"/>
    </source>
</evidence>
<dbReference type="GO" id="GO:0005524">
    <property type="term" value="F:ATP binding"/>
    <property type="evidence" value="ECO:0007669"/>
    <property type="project" value="UniProtKB-KW"/>
</dbReference>
<dbReference type="PANTHER" id="PTHR47962:SF5">
    <property type="entry name" value="ATP-DEPENDENT HELICASE LHR-RELATED"/>
    <property type="match status" value="1"/>
</dbReference>
<feature type="region of interest" description="Disordered" evidence="9">
    <location>
        <begin position="1393"/>
        <end position="1451"/>
    </location>
</feature>
<dbReference type="OrthoDB" id="9815222at2"/>
<dbReference type="eggNOG" id="COG1201">
    <property type="taxonomic scope" value="Bacteria"/>
</dbReference>
<evidence type="ECO:0000256" key="9">
    <source>
        <dbReference type="SAM" id="MobiDB-lite"/>
    </source>
</evidence>
<dbReference type="CDD" id="cd17922">
    <property type="entry name" value="DEXHc_LHR-like"/>
    <property type="match status" value="1"/>
</dbReference>
<feature type="compositionally biased region" description="Basic residues" evidence="9">
    <location>
        <begin position="1401"/>
        <end position="1414"/>
    </location>
</feature>
<evidence type="ECO:0000256" key="7">
    <source>
        <dbReference type="ARBA" id="ARBA00023204"/>
    </source>
</evidence>
<feature type="compositionally biased region" description="Low complexity" evidence="9">
    <location>
        <begin position="357"/>
        <end position="367"/>
    </location>
</feature>
<dbReference type="HOGENOM" id="CLU_002025_3_1_11"/>
<feature type="compositionally biased region" description="Low complexity" evidence="9">
    <location>
        <begin position="1665"/>
        <end position="1682"/>
    </location>
</feature>
<proteinExistence type="predicted"/>
<dbReference type="RefSeq" id="WP_004600951.1">
    <property type="nucleotide sequence ID" value="NZ_JH815193.1"/>
</dbReference>
<dbReference type="STRING" id="29321.AAV33_07185"/>
<dbReference type="GO" id="GO:0006281">
    <property type="term" value="P:DNA repair"/>
    <property type="evidence" value="ECO:0007669"/>
    <property type="project" value="UniProtKB-KW"/>
</dbReference>
<keyword evidence="5" id="KW-0067">ATP-binding</keyword>
<dbReference type="SMART" id="SM00490">
    <property type="entry name" value="HELICc"/>
    <property type="match status" value="1"/>
</dbReference>
<dbReference type="GO" id="GO:0003677">
    <property type="term" value="F:DNA binding"/>
    <property type="evidence" value="ECO:0007669"/>
    <property type="project" value="UniProtKB-KW"/>
</dbReference>
<dbReference type="PATRIC" id="fig|883169.3.peg.1024"/>
<evidence type="ECO:0000256" key="4">
    <source>
        <dbReference type="ARBA" id="ARBA00022806"/>
    </source>
</evidence>
<keyword evidence="3" id="KW-0378">Hydrolase</keyword>
<dbReference type="InterPro" id="IPR011545">
    <property type="entry name" value="DEAD/DEAH_box_helicase_dom"/>
</dbReference>
<dbReference type="GO" id="GO:0004386">
    <property type="term" value="F:helicase activity"/>
    <property type="evidence" value="ECO:0007669"/>
    <property type="project" value="UniProtKB-KW"/>
</dbReference>
<dbReference type="Pfam" id="PF08494">
    <property type="entry name" value="DEAD_assoc"/>
    <property type="match status" value="1"/>
</dbReference>
<evidence type="ECO:0000256" key="6">
    <source>
        <dbReference type="ARBA" id="ARBA00023125"/>
    </source>
</evidence>
<keyword evidence="1" id="KW-0547">Nucleotide-binding</keyword>
<keyword evidence="2" id="KW-0227">DNA damage</keyword>
<comment type="caution">
    <text evidence="12">The sequence shown here is derived from an EMBL/GenBank/DDBJ whole genome shotgun (WGS) entry which is preliminary data.</text>
</comment>
<reference evidence="12 13" key="1">
    <citation type="submission" date="2012-08" db="EMBL/GenBank/DDBJ databases">
        <title>The Genome Sequence of Turicella otitidis ATCC 51513.</title>
        <authorList>
            <consortium name="The Broad Institute Genome Sequencing Platform"/>
            <person name="Earl A."/>
            <person name="Ward D."/>
            <person name="Feldgarden M."/>
            <person name="Gevers D."/>
            <person name="Huys G."/>
            <person name="Walker B."/>
            <person name="Young S.K."/>
            <person name="Zeng Q."/>
            <person name="Gargeya S."/>
            <person name="Fitzgerald M."/>
            <person name="Haas B."/>
            <person name="Abouelleil A."/>
            <person name="Alvarado L."/>
            <person name="Arachchi H.M."/>
            <person name="Berlin A.M."/>
            <person name="Chapman S.B."/>
            <person name="Goldberg J."/>
            <person name="Griggs A."/>
            <person name="Gujja S."/>
            <person name="Hansen M."/>
            <person name="Howarth C."/>
            <person name="Imamovic A."/>
            <person name="Larimer J."/>
            <person name="McCowen C."/>
            <person name="Montmayeur A."/>
            <person name="Murphy C."/>
            <person name="Neiman D."/>
            <person name="Pearson M."/>
            <person name="Priest M."/>
            <person name="Roberts A."/>
            <person name="Saif S."/>
            <person name="Shea T."/>
            <person name="Sisk P."/>
            <person name="Sykes S."/>
            <person name="Wortman J."/>
            <person name="Nusbaum C."/>
            <person name="Birren B."/>
        </authorList>
    </citation>
    <scope>NUCLEOTIDE SEQUENCE [LARGE SCALE GENOMIC DNA]</scope>
    <source>
        <strain evidence="12 13">ATCC 51513</strain>
    </source>
</reference>
<feature type="domain" description="Helicase C-terminal" evidence="11">
    <location>
        <begin position="395"/>
        <end position="572"/>
    </location>
</feature>
<dbReference type="EMBL" id="AHAE01000047">
    <property type="protein sequence ID" value="EJZ81989.1"/>
    <property type="molecule type" value="Genomic_DNA"/>
</dbReference>
<name>K0YR39_9CORY</name>
<evidence type="ECO:0000256" key="3">
    <source>
        <dbReference type="ARBA" id="ARBA00022801"/>
    </source>
</evidence>
<dbReference type="GO" id="GO:0016887">
    <property type="term" value="F:ATP hydrolysis activity"/>
    <property type="evidence" value="ECO:0007669"/>
    <property type="project" value="TreeGrafter"/>
</dbReference>
<feature type="region of interest" description="Disordered" evidence="9">
    <location>
        <begin position="123"/>
        <end position="142"/>
    </location>
</feature>
<protein>
    <recommendedName>
        <fullName evidence="14">DEAD/DEAH box helicase</fullName>
    </recommendedName>
</protein>
<evidence type="ECO:0000256" key="5">
    <source>
        <dbReference type="ARBA" id="ARBA00022840"/>
    </source>
</evidence>
<keyword evidence="6" id="KW-0238">DNA-binding</keyword>
<sequence length="1707" mass="179868">MAGEVLGRFSGAVRDWFTGVFEAPTAAQEEAWESISSGRHSLVVAPTGSGKTLAAFLWAIDRLASAPGQLSLGGKASGPAGSGGVKVLYISPLKALGVDVERNLRAPLTGIARAAERRGESLPPITVGVRSGDTPAAERARQQRRPPDILITTPESAYLMLTSKAAGSLSGVETVVVDEIHSVAGTKRGAHLALSLERLALLAGEFQRIGLSATVRPVEEVARFLGGDRPVEIIDPPANKSWDLSVTVPVPDMADLPVPEDASTIGDAVLDDEEGLARPLGGEDDGEDSTVPTGGALGVDESLDPGPVGLDLGGEGTQEPVGADDSLDPGPVGVDDAPDPGPVSFDDPPEDEDDVAPGDQPGPAGPEDGAGESGPVAEDSALPTQKSIWPFIEKDLYEAIMASRSTLVFVNSRRSAERLTSRINELYAKEHDPEALSAAARRDPAQLMKQTDTAGHARAVIARAHHGSVSKEERAEIEEQLKSGELRSVVATSSLELGIDMGLIEQVVQVEAPPSVASGLQRVGRAGHGVGEVSRGRFYPKHRADVLSSALVVERMRVGAIEETRTPLNPLDVLAQQTVAEVAARPISTDDWFDAVRRAAPYRELPREAFDSVIDLLRGIYPSTDFSELKPRIVVDAETGEMTPRPGAQRVAVTSGGTIPDRGMFGVFLLGTEADGKAPRRVGELDEEMVYESRVGDVITLGASSWRVADITKDQVLVSPAPGHTGRLPFWNGDQAGRPAELGAALGEFRRRLAADPEAGRESLLGLGLDEWAADNALAFLNEQREATGQVPDERTLLLERFTDELGDWRVVVHSPYGRGVNAAWALAVGDRISEQTGMDAQPVAGDDGIVLRLPAGEEEPTAALLAIDPEEVEDIVAEKVGDSALFASRFRECAARALLLPRRNPGARAPLWQQRQRAAQLLDVARSYPSFPIILETVRECLRDVYDIPALKRVLSGIEQRTVRVAEVTTEQPSPFASTLLFNYTGAFMYEGDSPLAEKRAAALSLDPALLGKLLGTVELSELLRPEIVEEVHEELQRLSPNRRARGPEELVDALRSLGPVPLAGLAARCSFPEPAAATLAAAPGRVMEVRIAGEPHLAVASDAALLRDGLGVPVPPGVGASPKEVPDALEQLIGRWARSRGPFTARAAADAFGLPVSAAHAAIGALTDRRRLTRGRFTRGTKEDEYCDREVLSRIRRRSLAAARAETRPVSQSGFARFLLGWQQVAPVGDGPALSGPDGVLQAVEQLAGVRLPASAWETLVLPQRVAGYRPGDLDELTLAGEVIVVGAGQAGANDPWLELVPADVAEQLVAPRDEEPSLSDLEEAVLGVLAGGGGFRFADIAAEVKGADLPGLASGEAGTERLAGAMWSLVEAGLISPDSLAPVRARLSGRSAGGAAAHRQKTKPRRSRLRLGRTSFAQAHRAGREDTPPDMRGRWSLSPRPTDEPTTRSVALGEAWLDRYGVVTRGSVAAEGTTGGFQLAYKVLSTFEENGRAMRGHLVEGLGAAQFSTPAVIDRLRGHDDAAELGGWPSGAREPKIHVLAAADPANPYGAALPWSEQGPTRAAGGLVVLADGLLVAHLTRGGRRLSLFPDALPEDATAGAGREEAALVLAAGALQDAVAAGTVRPFTVETINGQPALGFVEPARLRAAGLGVSPKGIAVAAPGGAPAHPAAGNRRAPGPGRGGPRRGRSLSEALDESSRRGRR</sequence>
<dbReference type="Proteomes" id="UP000006078">
    <property type="component" value="Unassembled WGS sequence"/>
</dbReference>
<feature type="compositionally biased region" description="Acidic residues" evidence="9">
    <location>
        <begin position="347"/>
        <end position="356"/>
    </location>
</feature>
<accession>K0YR39</accession>
<dbReference type="Pfam" id="PF23235">
    <property type="entry name" value="WHD_3rd_Lhr"/>
    <property type="match status" value="1"/>
</dbReference>
<organism evidence="12 13">
    <name type="scientific">Corynebacterium otitidis ATCC 51513</name>
    <dbReference type="NCBI Taxonomy" id="883169"/>
    <lineage>
        <taxon>Bacteria</taxon>
        <taxon>Bacillati</taxon>
        <taxon>Actinomycetota</taxon>
        <taxon>Actinomycetes</taxon>
        <taxon>Mycobacteriales</taxon>
        <taxon>Corynebacteriaceae</taxon>
        <taxon>Corynebacterium</taxon>
    </lineage>
</organism>
<dbReference type="PROSITE" id="PS51192">
    <property type="entry name" value="HELICASE_ATP_BIND_1"/>
    <property type="match status" value="1"/>
</dbReference>
<dbReference type="SUPFAM" id="SSF52540">
    <property type="entry name" value="P-loop containing nucleoside triphosphate hydrolases"/>
    <property type="match status" value="1"/>
</dbReference>
<dbReference type="InterPro" id="IPR055369">
    <property type="entry name" value="WH2_Lhr"/>
</dbReference>
<feature type="compositionally biased region" description="Basic and acidic residues" evidence="9">
    <location>
        <begin position="1425"/>
        <end position="1436"/>
    </location>
</feature>
<dbReference type="Pfam" id="PF23234">
    <property type="entry name" value="WHD_4th_Lhr"/>
    <property type="match status" value="1"/>
</dbReference>
<keyword evidence="7" id="KW-0234">DNA repair</keyword>
<dbReference type="InterPro" id="IPR027417">
    <property type="entry name" value="P-loop_NTPase"/>
</dbReference>
<dbReference type="Pfam" id="PF19306">
    <property type="entry name" value="WHD_Lhr"/>
    <property type="match status" value="1"/>
</dbReference>
<feature type="domain" description="Helicase ATP-binding" evidence="10">
    <location>
        <begin position="32"/>
        <end position="233"/>
    </location>
</feature>
<dbReference type="PANTHER" id="PTHR47962">
    <property type="entry name" value="ATP-DEPENDENT HELICASE LHR-RELATED-RELATED"/>
    <property type="match status" value="1"/>
</dbReference>
<dbReference type="Pfam" id="PF00271">
    <property type="entry name" value="Helicase_C"/>
    <property type="match status" value="1"/>
</dbReference>
<dbReference type="InterPro" id="IPR013701">
    <property type="entry name" value="Lhr-like_DEAD/DEAH_assoc"/>
</dbReference>
<dbReference type="InterPro" id="IPR001650">
    <property type="entry name" value="Helicase_C-like"/>
</dbReference>
<dbReference type="Gene3D" id="3.40.50.300">
    <property type="entry name" value="P-loop containing nucleotide triphosphate hydrolases"/>
    <property type="match status" value="2"/>
</dbReference>
<dbReference type="Pfam" id="PF23236">
    <property type="entry name" value="WHD_2nd_Lhr"/>
    <property type="match status" value="1"/>
</dbReference>
<dbReference type="InterPro" id="IPR055368">
    <property type="entry name" value="WH3_Lhr"/>
</dbReference>
<keyword evidence="8" id="KW-0413">Isomerase</keyword>
<dbReference type="InterPro" id="IPR045628">
    <property type="entry name" value="Lhr_WH_dom"/>
</dbReference>
<evidence type="ECO:0000313" key="12">
    <source>
        <dbReference type="EMBL" id="EJZ81989.1"/>
    </source>
</evidence>
<keyword evidence="13" id="KW-1185">Reference proteome</keyword>
<dbReference type="Pfam" id="PF00270">
    <property type="entry name" value="DEAD"/>
    <property type="match status" value="1"/>
</dbReference>
<dbReference type="PROSITE" id="PS51194">
    <property type="entry name" value="HELICASE_CTER"/>
    <property type="match status" value="1"/>
</dbReference>
<dbReference type="InterPro" id="IPR055367">
    <property type="entry name" value="WH4_Lhr"/>
</dbReference>
<feature type="region of interest" description="Disordered" evidence="9">
    <location>
        <begin position="275"/>
        <end position="382"/>
    </location>
</feature>
<evidence type="ECO:0008006" key="14">
    <source>
        <dbReference type="Google" id="ProtNLM"/>
    </source>
</evidence>